<comment type="catalytic activity">
    <reaction evidence="1 16">
        <text>Endohydrolysis of (1-&gt;4)-beta-D-xylosidic linkages in xylans.</text>
        <dbReference type="EC" id="3.2.1.8"/>
    </reaction>
</comment>
<dbReference type="RefSeq" id="WP_089802199.1">
    <property type="nucleotide sequence ID" value="NZ_BJYE01000019.1"/>
</dbReference>
<evidence type="ECO:0000256" key="6">
    <source>
        <dbReference type="ARBA" id="ARBA00022525"/>
    </source>
</evidence>
<keyword evidence="8" id="KW-0732">Signal</keyword>
<dbReference type="Pfam" id="PF00331">
    <property type="entry name" value="Glyco_hydro_10"/>
    <property type="match status" value="1"/>
</dbReference>
<comment type="pathway">
    <text evidence="3">Glycan degradation; xylan degradation.</text>
</comment>
<dbReference type="InterPro" id="IPR008979">
    <property type="entry name" value="Galactose-bd-like_sf"/>
</dbReference>
<feature type="compositionally biased region" description="Basic and acidic residues" evidence="17">
    <location>
        <begin position="1088"/>
        <end position="1123"/>
    </location>
</feature>
<dbReference type="NCBIfam" id="TIGR01167">
    <property type="entry name" value="LPXTG_anchor"/>
    <property type="match status" value="1"/>
</dbReference>
<keyword evidence="7" id="KW-0858">Xylan degradation</keyword>
<feature type="active site" description="Nucleophile" evidence="15">
    <location>
        <position position="779"/>
    </location>
</feature>
<comment type="similarity">
    <text evidence="4 16">Belongs to the glycosyl hydrolase 10 (cellulase F) family.</text>
</comment>
<dbReference type="PANTHER" id="PTHR31490:SF88">
    <property type="entry name" value="BETA-XYLANASE"/>
    <property type="match status" value="1"/>
</dbReference>
<dbReference type="SUPFAM" id="SSF51445">
    <property type="entry name" value="(Trans)glycosidases"/>
    <property type="match status" value="1"/>
</dbReference>
<dbReference type="Gene3D" id="2.60.40.1190">
    <property type="match status" value="1"/>
</dbReference>
<dbReference type="SMART" id="SM00633">
    <property type="entry name" value="Glyco_10"/>
    <property type="match status" value="1"/>
</dbReference>
<accession>A0A511X2H9</accession>
<keyword evidence="13 16" id="KW-0326">Glycosidase</keyword>
<dbReference type="OrthoDB" id="9809277at2"/>
<keyword evidence="10 16" id="KW-0378">Hydrolase</keyword>
<name>A0A511X2H9_9BACI</name>
<evidence type="ECO:0000256" key="1">
    <source>
        <dbReference type="ARBA" id="ARBA00000681"/>
    </source>
</evidence>
<protein>
    <recommendedName>
        <fullName evidence="16">Beta-xylanase</fullName>
        <ecNumber evidence="16">3.2.1.8</ecNumber>
    </recommendedName>
</protein>
<evidence type="ECO:0000256" key="13">
    <source>
        <dbReference type="ARBA" id="ARBA00023295"/>
    </source>
</evidence>
<dbReference type="STRING" id="442899.SAMN05720591_1197"/>
<evidence type="ECO:0000256" key="12">
    <source>
        <dbReference type="ARBA" id="ARBA00023277"/>
    </source>
</evidence>
<feature type="compositionally biased region" description="Acidic residues" evidence="17">
    <location>
        <begin position="1073"/>
        <end position="1082"/>
    </location>
</feature>
<feature type="domain" description="GH10" evidence="19">
    <location>
        <begin position="519"/>
        <end position="855"/>
    </location>
</feature>
<evidence type="ECO:0000256" key="5">
    <source>
        <dbReference type="ARBA" id="ARBA00022512"/>
    </source>
</evidence>
<dbReference type="InterPro" id="IPR003305">
    <property type="entry name" value="CenC_carb-bd"/>
</dbReference>
<dbReference type="EMBL" id="BJYE01000019">
    <property type="protein sequence ID" value="GEN57121.1"/>
    <property type="molecule type" value="Genomic_DNA"/>
</dbReference>
<evidence type="ECO:0000256" key="16">
    <source>
        <dbReference type="RuleBase" id="RU361174"/>
    </source>
</evidence>
<keyword evidence="12 16" id="KW-0119">Carbohydrate metabolism</keyword>
<sequence length="1313" mass="146105">MLKTYVSKLFIYVLIVLLLIPSIPPGIVSAQTDDVRLHHDFETSTHGWTNISWQGSATVVQSDEASSEGDYSLKIKDREHRGSGGFVHLTDAPLEVGASYLVSYDMKMAEGEDVTFPTVKIAATGSDDHYYNDPSGVAVTGDGFTTIHTSLFTVPEGLTELALYIEFAGEGEAYDYYIDNVKLYYVSGPPEETPIESPISESVLVRHDFEETTHGWQQLGWGGSLDKELSTEEAFSGDQSLKVTRHASDSKLSLNLTELLTENETYKIRFNIKMASGTDTLRLASKYVYPDTTNEYPWIIGNKEVATEWVTFESGEIDYMPGTSEFIVYIESDLTSDTPFIYYLDDVEILHLTKEDVPNKPEAETMTLIDFESGETEGFVARGGEEVLTVTDEANHTPNGSLSLKVENRRQDWNGPSLDVHRYVDQGELYEVSVWVKMTSGRDELKLSTQVGTGDGASYNNITSSQVTADEWVNLKGTYRYSSLGNGNLSIYVEATSAVSSFYIDDITFTKIETAPIVIEDITPIKDVYQDDFKIGNAVSMSEFEGVRLELLKKHFNLVTAENAMKPSYAYDDEGNFNFDAEHQLVEAAIREGFDIHGHVLVWHEQSRAALYEDADGNPLSREAALNNMYTHIETTMAAFKAYDEHLISWDVVNEAIIDNSQAPFEDWEKSLRQSGWYKAIGPDYLELAFLKARETADALGLDVVLYYNDYNDDQQNKATTIYHMIKDINGRYQENHPGELLIQGMGMQSHYNMNTNPANVRLSMERFIDLGLEIGITELDVTAGDGGVQTDQQKQRQAYIYAELFKLYKEHADHISRITIWGLNDATSWRAAQTPLVFDENLQSKLAYQAIIDPEGFLANYEETQVPVREGTALYTQESPVVDGVEDHIWQDALTLSIDRFQQAWQTATGVAKLLWDDDFLYVLVKVTDDQLDTSSANPWEQDSVELFLDQTNSKVPNYQAAAGIGQYRVNIHNDQSFGSGEVYDGFESAVTVSGTSYTVEMAVPFSAITPESEAIIGFDLQINDGKDGARAGVATWNDTTGQGFQDPSVFGEITLLGERADDIPSHPEPEIPSDDQDDSGETPGNQDKDQDKDQDTGNKPSDDMSDVNKPENPDNDQVKDDSMKEHVIALGKTPVHVMANALIKIKGTKSTIKMPSDLPAGTTLVVDTYEADKYMTTDGHELKVCGDVITVTLNLPDEFLDYTGTFELALGVDAAAENPAIYYLGVNGWERLGGEFDEENGIIRLTVDGFSTYGVFEDVQEANDQVGTLGQALPHTGTMVYNYTLLGLLLLFSGGIFVLIDRKRKKHVIKR</sequence>
<evidence type="ECO:0000256" key="11">
    <source>
        <dbReference type="ARBA" id="ARBA00023088"/>
    </source>
</evidence>
<evidence type="ECO:0000256" key="8">
    <source>
        <dbReference type="ARBA" id="ARBA00022729"/>
    </source>
</evidence>
<dbReference type="UniPathway" id="UPA00114"/>
<dbReference type="EC" id="3.2.1.8" evidence="16"/>
<keyword evidence="14 16" id="KW-0624">Polysaccharide degradation</keyword>
<keyword evidence="11" id="KW-0572">Peptidoglycan-anchor</keyword>
<evidence type="ECO:0000313" key="21">
    <source>
        <dbReference type="Proteomes" id="UP000321400"/>
    </source>
</evidence>
<dbReference type="Proteomes" id="UP000321400">
    <property type="component" value="Unassembled WGS sequence"/>
</dbReference>
<dbReference type="InterPro" id="IPR010502">
    <property type="entry name" value="Carb-bd_dom_fam9"/>
</dbReference>
<comment type="caution">
    <text evidence="20">The sequence shown here is derived from an EMBL/GenBank/DDBJ whole genome shotgun (WGS) entry which is preliminary data.</text>
</comment>
<evidence type="ECO:0000256" key="2">
    <source>
        <dbReference type="ARBA" id="ARBA00004168"/>
    </source>
</evidence>
<dbReference type="InterPro" id="IPR019931">
    <property type="entry name" value="LPXTG_anchor"/>
</dbReference>
<dbReference type="Gene3D" id="2.60.120.260">
    <property type="entry name" value="Galactose-binding domain-like"/>
    <property type="match status" value="3"/>
</dbReference>
<evidence type="ECO:0000256" key="10">
    <source>
        <dbReference type="ARBA" id="ARBA00022801"/>
    </source>
</evidence>
<keyword evidence="18" id="KW-0472">Membrane</keyword>
<dbReference type="Pfam" id="PF06452">
    <property type="entry name" value="CBM9_1"/>
    <property type="match status" value="1"/>
</dbReference>
<dbReference type="GO" id="GO:0030246">
    <property type="term" value="F:carbohydrate binding"/>
    <property type="evidence" value="ECO:0007669"/>
    <property type="project" value="InterPro"/>
</dbReference>
<keyword evidence="5" id="KW-0134">Cell wall</keyword>
<dbReference type="PROSITE" id="PS00591">
    <property type="entry name" value="GH10_1"/>
    <property type="match status" value="1"/>
</dbReference>
<evidence type="ECO:0000256" key="7">
    <source>
        <dbReference type="ARBA" id="ARBA00022651"/>
    </source>
</evidence>
<dbReference type="InterPro" id="IPR017853">
    <property type="entry name" value="GH"/>
</dbReference>
<feature type="transmembrane region" description="Helical" evidence="18">
    <location>
        <begin position="1282"/>
        <end position="1302"/>
    </location>
</feature>
<feature type="region of interest" description="Disordered" evidence="17">
    <location>
        <begin position="1062"/>
        <end position="1123"/>
    </location>
</feature>
<dbReference type="SUPFAM" id="SSF49785">
    <property type="entry name" value="Galactose-binding domain-like"/>
    <property type="match status" value="3"/>
</dbReference>
<organism evidence="20 21">
    <name type="scientific">Halolactibacillus alkaliphilus</name>
    <dbReference type="NCBI Taxonomy" id="442899"/>
    <lineage>
        <taxon>Bacteria</taxon>
        <taxon>Bacillati</taxon>
        <taxon>Bacillota</taxon>
        <taxon>Bacilli</taxon>
        <taxon>Bacillales</taxon>
        <taxon>Bacillaceae</taxon>
        <taxon>Halolactibacillus</taxon>
    </lineage>
</organism>
<evidence type="ECO:0000256" key="9">
    <source>
        <dbReference type="ARBA" id="ARBA00022737"/>
    </source>
</evidence>
<evidence type="ECO:0000313" key="20">
    <source>
        <dbReference type="EMBL" id="GEN57121.1"/>
    </source>
</evidence>
<evidence type="ECO:0000256" key="15">
    <source>
        <dbReference type="PROSITE-ProRule" id="PRU10061"/>
    </source>
</evidence>
<evidence type="ECO:0000256" key="14">
    <source>
        <dbReference type="ARBA" id="ARBA00023326"/>
    </source>
</evidence>
<dbReference type="PROSITE" id="PS51760">
    <property type="entry name" value="GH10_2"/>
    <property type="match status" value="1"/>
</dbReference>
<dbReference type="InterPro" id="IPR044846">
    <property type="entry name" value="GH10"/>
</dbReference>
<dbReference type="SUPFAM" id="SSF49344">
    <property type="entry name" value="CBD9-like"/>
    <property type="match status" value="1"/>
</dbReference>
<keyword evidence="18" id="KW-0812">Transmembrane</keyword>
<evidence type="ECO:0000259" key="19">
    <source>
        <dbReference type="PROSITE" id="PS51760"/>
    </source>
</evidence>
<keyword evidence="21" id="KW-1185">Reference proteome</keyword>
<dbReference type="PANTHER" id="PTHR31490">
    <property type="entry name" value="GLYCOSYL HYDROLASE"/>
    <property type="match status" value="1"/>
</dbReference>
<dbReference type="GO" id="GO:0045493">
    <property type="term" value="P:xylan catabolic process"/>
    <property type="evidence" value="ECO:0007669"/>
    <property type="project" value="UniProtKB-UniPathway"/>
</dbReference>
<dbReference type="CDD" id="cd00005">
    <property type="entry name" value="CBM9_like_1"/>
    <property type="match status" value="1"/>
</dbReference>
<gene>
    <name evidence="20" type="ORF">HAL01_15850</name>
</gene>
<keyword evidence="6" id="KW-0964">Secreted</keyword>
<dbReference type="InterPro" id="IPR001000">
    <property type="entry name" value="GH10_dom"/>
</dbReference>
<dbReference type="PRINTS" id="PR00134">
    <property type="entry name" value="GLHYDRLASE10"/>
</dbReference>
<feature type="compositionally biased region" description="Basic and acidic residues" evidence="17">
    <location>
        <begin position="1062"/>
        <end position="1071"/>
    </location>
</feature>
<keyword evidence="18" id="KW-1133">Transmembrane helix</keyword>
<evidence type="ECO:0000256" key="4">
    <source>
        <dbReference type="ARBA" id="ARBA00007495"/>
    </source>
</evidence>
<dbReference type="GO" id="GO:0031176">
    <property type="term" value="F:endo-1,4-beta-xylanase activity"/>
    <property type="evidence" value="ECO:0007669"/>
    <property type="project" value="UniProtKB-EC"/>
</dbReference>
<comment type="subcellular location">
    <subcellularLocation>
        <location evidence="2">Secreted</location>
        <location evidence="2">Cell wall</location>
        <topology evidence="2">Peptidoglycan-anchor</topology>
    </subcellularLocation>
</comment>
<evidence type="ECO:0000256" key="17">
    <source>
        <dbReference type="SAM" id="MobiDB-lite"/>
    </source>
</evidence>
<reference evidence="20 21" key="1">
    <citation type="submission" date="2019-07" db="EMBL/GenBank/DDBJ databases">
        <title>Whole genome shotgun sequence of Halolactibacillus alkaliphilus NBRC 103919.</title>
        <authorList>
            <person name="Hosoyama A."/>
            <person name="Uohara A."/>
            <person name="Ohji S."/>
            <person name="Ichikawa N."/>
        </authorList>
    </citation>
    <scope>NUCLEOTIDE SEQUENCE [LARGE SCALE GENOMIC DNA]</scope>
    <source>
        <strain evidence="20 21">NBRC 103919</strain>
    </source>
</reference>
<dbReference type="Gene3D" id="3.20.20.80">
    <property type="entry name" value="Glycosidases"/>
    <property type="match status" value="1"/>
</dbReference>
<evidence type="ECO:0000256" key="18">
    <source>
        <dbReference type="SAM" id="Phobius"/>
    </source>
</evidence>
<proteinExistence type="inferred from homology"/>
<keyword evidence="9" id="KW-0677">Repeat</keyword>
<evidence type="ECO:0000256" key="3">
    <source>
        <dbReference type="ARBA" id="ARBA00004851"/>
    </source>
</evidence>
<dbReference type="Pfam" id="PF00746">
    <property type="entry name" value="Gram_pos_anchor"/>
    <property type="match status" value="1"/>
</dbReference>
<dbReference type="Pfam" id="PF02018">
    <property type="entry name" value="CBM_4_9"/>
    <property type="match status" value="3"/>
</dbReference>
<dbReference type="InterPro" id="IPR031158">
    <property type="entry name" value="GH10_AS"/>
</dbReference>